<organism evidence="1 2">
    <name type="scientific">Ferroacidibacillus organovorans</name>
    <dbReference type="NCBI Taxonomy" id="1765683"/>
    <lineage>
        <taxon>Bacteria</taxon>
        <taxon>Bacillati</taxon>
        <taxon>Bacillota</taxon>
        <taxon>Bacilli</taxon>
        <taxon>Bacillales</taxon>
        <taxon>Alicyclobacillaceae</taxon>
        <taxon>Ferroacidibacillus</taxon>
    </lineage>
</organism>
<dbReference type="AlphaFoldDB" id="A0A124IWG1"/>
<protein>
    <recommendedName>
        <fullName evidence="3">Cytotoxin</fullName>
    </recommendedName>
</protein>
<gene>
    <name evidence="1" type="ORF">ATW55_11865</name>
</gene>
<dbReference type="Proteomes" id="UP000053557">
    <property type="component" value="Unassembled WGS sequence"/>
</dbReference>
<evidence type="ECO:0000313" key="2">
    <source>
        <dbReference type="Proteomes" id="UP000053557"/>
    </source>
</evidence>
<sequence>MKLTQTERFIHQFRRLAKGNPRVVAQVEKTFRYLIAFPPAHPSLRMKRVQGTDAVFECSVNMDLRITFEFVHEHTILLRNIDHHDKALKHY</sequence>
<dbReference type="EMBL" id="LPVJ01000003">
    <property type="protein sequence ID" value="KUO97280.1"/>
    <property type="molecule type" value="Genomic_DNA"/>
</dbReference>
<dbReference type="InterPro" id="IPR035093">
    <property type="entry name" value="RelE/ParE_toxin_dom_sf"/>
</dbReference>
<accession>A0A124IWG1</accession>
<evidence type="ECO:0000313" key="1">
    <source>
        <dbReference type="EMBL" id="KUO97280.1"/>
    </source>
</evidence>
<dbReference type="SUPFAM" id="SSF143011">
    <property type="entry name" value="RelE-like"/>
    <property type="match status" value="1"/>
</dbReference>
<comment type="caution">
    <text evidence="1">The sequence shown here is derived from an EMBL/GenBank/DDBJ whole genome shotgun (WGS) entry which is preliminary data.</text>
</comment>
<keyword evidence="2" id="KW-1185">Reference proteome</keyword>
<proteinExistence type="predicted"/>
<evidence type="ECO:0008006" key="3">
    <source>
        <dbReference type="Google" id="ProtNLM"/>
    </source>
</evidence>
<name>A0A124IWG1_9BACL</name>
<dbReference type="Gene3D" id="3.30.2310.20">
    <property type="entry name" value="RelE-like"/>
    <property type="match status" value="1"/>
</dbReference>
<reference evidence="1 2" key="1">
    <citation type="submission" date="2015-12" db="EMBL/GenBank/DDBJ databases">
        <title>Draft genome sequence of Acidibacillus ferrooxidans ITV001, isolated from a chalcopyrite acid mine drainage site in Brazil.</title>
        <authorList>
            <person name="Dall'Agnol H."/>
            <person name="Nancucheo I."/>
            <person name="Johnson B."/>
            <person name="Oliveira R."/>
            <person name="Leite L."/>
            <person name="Pylro V."/>
            <person name="Nunes G.L."/>
            <person name="Tzotzos G."/>
            <person name="Fernandes G.R."/>
            <person name="Dutra J."/>
            <person name="Orellana S.C."/>
            <person name="Oliveira G."/>
        </authorList>
    </citation>
    <scope>NUCLEOTIDE SEQUENCE [LARGE SCALE GENOMIC DNA]</scope>
    <source>
        <strain evidence="2">ITV01</strain>
    </source>
</reference>